<accession>A0ABQ8DZI2</accession>
<name>A0ABQ8DZI2_BRANA</name>
<protein>
    <recommendedName>
        <fullName evidence="3">FBD domain-containing protein</fullName>
    </recommendedName>
</protein>
<proteinExistence type="predicted"/>
<sequence>MERKDGARTVQRRRHWMKSLFCSICNVMAVRSRKVPRWKTMDRDIWEIFSRSSTSIMRLYLVVPCFSTKIPMEKPSTLPIFNIKEGMYHPKKILTEITKLSSTAPTSFPFNFYSCLEDEDLIIAAERMPNIKKTCLGTKGQFKESTLNSLEKTVAIPTFIACLQNLATLNLSHCIFREQYYRSNLRGFIRLSCVRKSVAAYVKIRVTSQKQWRNDEIKELEF</sequence>
<gene>
    <name evidence="1" type="ORF">HID58_011902</name>
</gene>
<evidence type="ECO:0000313" key="2">
    <source>
        <dbReference type="Proteomes" id="UP000824890"/>
    </source>
</evidence>
<comment type="caution">
    <text evidence="1">The sequence shown here is derived from an EMBL/GenBank/DDBJ whole genome shotgun (WGS) entry which is preliminary data.</text>
</comment>
<reference evidence="1 2" key="1">
    <citation type="submission" date="2021-05" db="EMBL/GenBank/DDBJ databases">
        <title>Genome Assembly of Synthetic Allotetraploid Brassica napus Reveals Homoeologous Exchanges between Subgenomes.</title>
        <authorList>
            <person name="Davis J.T."/>
        </authorList>
    </citation>
    <scope>NUCLEOTIDE SEQUENCE [LARGE SCALE GENOMIC DNA]</scope>
    <source>
        <strain evidence="2">cv. Da-Ae</strain>
        <tissue evidence="1">Seedling</tissue>
    </source>
</reference>
<dbReference type="EMBL" id="JAGKQM010000003">
    <property type="protein sequence ID" value="KAH0934785.1"/>
    <property type="molecule type" value="Genomic_DNA"/>
</dbReference>
<organism evidence="1 2">
    <name type="scientific">Brassica napus</name>
    <name type="common">Rape</name>
    <dbReference type="NCBI Taxonomy" id="3708"/>
    <lineage>
        <taxon>Eukaryota</taxon>
        <taxon>Viridiplantae</taxon>
        <taxon>Streptophyta</taxon>
        <taxon>Embryophyta</taxon>
        <taxon>Tracheophyta</taxon>
        <taxon>Spermatophyta</taxon>
        <taxon>Magnoliopsida</taxon>
        <taxon>eudicotyledons</taxon>
        <taxon>Gunneridae</taxon>
        <taxon>Pentapetalae</taxon>
        <taxon>rosids</taxon>
        <taxon>malvids</taxon>
        <taxon>Brassicales</taxon>
        <taxon>Brassicaceae</taxon>
        <taxon>Brassiceae</taxon>
        <taxon>Brassica</taxon>
    </lineage>
</organism>
<evidence type="ECO:0000313" key="1">
    <source>
        <dbReference type="EMBL" id="KAH0934785.1"/>
    </source>
</evidence>
<dbReference type="Proteomes" id="UP000824890">
    <property type="component" value="Unassembled WGS sequence"/>
</dbReference>
<evidence type="ECO:0008006" key="3">
    <source>
        <dbReference type="Google" id="ProtNLM"/>
    </source>
</evidence>
<keyword evidence="2" id="KW-1185">Reference proteome</keyword>